<protein>
    <submittedName>
        <fullName evidence="4">Alpha/beta fold hydrolase</fullName>
    </submittedName>
</protein>
<keyword evidence="5" id="KW-1185">Reference proteome</keyword>
<evidence type="ECO:0000256" key="1">
    <source>
        <dbReference type="SAM" id="MobiDB-lite"/>
    </source>
</evidence>
<dbReference type="Proteomes" id="UP001501153">
    <property type="component" value="Unassembled WGS sequence"/>
</dbReference>
<dbReference type="PROSITE" id="PS51257">
    <property type="entry name" value="PROKAR_LIPOPROTEIN"/>
    <property type="match status" value="1"/>
</dbReference>
<proteinExistence type="predicted"/>
<evidence type="ECO:0000313" key="5">
    <source>
        <dbReference type="Proteomes" id="UP001501153"/>
    </source>
</evidence>
<comment type="caution">
    <text evidence="4">The sequence shown here is derived from an EMBL/GenBank/DDBJ whole genome shotgun (WGS) entry which is preliminary data.</text>
</comment>
<feature type="chain" id="PRO_5046689788" evidence="2">
    <location>
        <begin position="19"/>
        <end position="254"/>
    </location>
</feature>
<dbReference type="RefSeq" id="WP_345232947.1">
    <property type="nucleotide sequence ID" value="NZ_BAABGZ010000006.1"/>
</dbReference>
<keyword evidence="4" id="KW-0378">Hydrolase</keyword>
<keyword evidence="2" id="KW-0732">Signal</keyword>
<evidence type="ECO:0000256" key="2">
    <source>
        <dbReference type="SAM" id="SignalP"/>
    </source>
</evidence>
<organism evidence="4 5">
    <name type="scientific">Hymenobacter saemangeumensis</name>
    <dbReference type="NCBI Taxonomy" id="1084522"/>
    <lineage>
        <taxon>Bacteria</taxon>
        <taxon>Pseudomonadati</taxon>
        <taxon>Bacteroidota</taxon>
        <taxon>Cytophagia</taxon>
        <taxon>Cytophagales</taxon>
        <taxon>Hymenobacteraceae</taxon>
        <taxon>Hymenobacter</taxon>
    </lineage>
</organism>
<dbReference type="EMBL" id="BAABGZ010000006">
    <property type="protein sequence ID" value="GAA4347062.1"/>
    <property type="molecule type" value="Genomic_DNA"/>
</dbReference>
<name>A0ABP8HXS6_9BACT</name>
<accession>A0ABP8HXS6</accession>
<dbReference type="SUPFAM" id="SSF53474">
    <property type="entry name" value="alpha/beta-Hydrolases"/>
    <property type="match status" value="1"/>
</dbReference>
<dbReference type="InterPro" id="IPR022742">
    <property type="entry name" value="Hydrolase_4"/>
</dbReference>
<feature type="domain" description="Serine aminopeptidase S33" evidence="3">
    <location>
        <begin position="65"/>
        <end position="177"/>
    </location>
</feature>
<evidence type="ECO:0000259" key="3">
    <source>
        <dbReference type="Pfam" id="PF12146"/>
    </source>
</evidence>
<reference evidence="5" key="1">
    <citation type="journal article" date="2019" name="Int. J. Syst. Evol. Microbiol.">
        <title>The Global Catalogue of Microorganisms (GCM) 10K type strain sequencing project: providing services to taxonomists for standard genome sequencing and annotation.</title>
        <authorList>
            <consortium name="The Broad Institute Genomics Platform"/>
            <consortium name="The Broad Institute Genome Sequencing Center for Infectious Disease"/>
            <person name="Wu L."/>
            <person name="Ma J."/>
        </authorList>
    </citation>
    <scope>NUCLEOTIDE SEQUENCE [LARGE SCALE GENOMIC DNA]</scope>
    <source>
        <strain evidence="5">JCM 17923</strain>
    </source>
</reference>
<dbReference type="GO" id="GO:0016787">
    <property type="term" value="F:hydrolase activity"/>
    <property type="evidence" value="ECO:0007669"/>
    <property type="project" value="UniProtKB-KW"/>
</dbReference>
<feature type="signal peptide" evidence="2">
    <location>
        <begin position="1"/>
        <end position="18"/>
    </location>
</feature>
<dbReference type="InterPro" id="IPR029058">
    <property type="entry name" value="AB_hydrolase_fold"/>
</dbReference>
<sequence>MKKITAALVLGVLLSACLGTKPRASLPAPEAASATTAAPELLKLYDASRSREVPVALYRPATRKKPVGLALLSHGYGGQYTDYSFIAQALAAEGYLVASVQHELPGDAPLATTGTVYQARMPSWQRGVQNLLFVRQQLQGWEPALQKAPLLLVGHSHGGDISMLLAQQQPALVDKVISLDNRRVPFPRASRPRVLGLRSSDQQADPGVLPTPAEQQQHGTIVVTLAGQLHNDMYDGASAAQKAEMLRHIQAFVK</sequence>
<dbReference type="Gene3D" id="3.40.50.1820">
    <property type="entry name" value="alpha/beta hydrolase"/>
    <property type="match status" value="1"/>
</dbReference>
<dbReference type="Pfam" id="PF12146">
    <property type="entry name" value="Hydrolase_4"/>
    <property type="match status" value="1"/>
</dbReference>
<feature type="region of interest" description="Disordered" evidence="1">
    <location>
        <begin position="194"/>
        <end position="215"/>
    </location>
</feature>
<gene>
    <name evidence="4" type="ORF">GCM10023185_01860</name>
</gene>
<evidence type="ECO:0000313" key="4">
    <source>
        <dbReference type="EMBL" id="GAA4347062.1"/>
    </source>
</evidence>